<dbReference type="Gene3D" id="2.60.40.1120">
    <property type="entry name" value="Carboxypeptidase-like, regulatory domain"/>
    <property type="match status" value="1"/>
</dbReference>
<protein>
    <submittedName>
        <fullName evidence="1">CarboxypepD_reg-like domain-containing protein</fullName>
    </submittedName>
</protein>
<reference evidence="1 2" key="1">
    <citation type="submission" date="2024-05" db="EMBL/GenBank/DDBJ databases">
        <authorList>
            <person name="Duchaud E."/>
        </authorList>
    </citation>
    <scope>NUCLEOTIDE SEQUENCE [LARGE SCALE GENOMIC DNA]</scope>
    <source>
        <strain evidence="1">Ena-SAMPLE-TAB-13-05-2024-13:56:06:370-140305</strain>
    </source>
</reference>
<keyword evidence="2" id="KW-1185">Reference proteome</keyword>
<evidence type="ECO:0000313" key="2">
    <source>
        <dbReference type="Proteomes" id="UP001497602"/>
    </source>
</evidence>
<organism evidence="1 2">
    <name type="scientific">Tenacibaculum vairaonense</name>
    <dbReference type="NCBI Taxonomy" id="3137860"/>
    <lineage>
        <taxon>Bacteria</taxon>
        <taxon>Pseudomonadati</taxon>
        <taxon>Bacteroidota</taxon>
        <taxon>Flavobacteriia</taxon>
        <taxon>Flavobacteriales</taxon>
        <taxon>Flavobacteriaceae</taxon>
        <taxon>Tenacibaculum</taxon>
    </lineage>
</organism>
<dbReference type="Pfam" id="PF13715">
    <property type="entry name" value="CarbopepD_reg_2"/>
    <property type="match status" value="1"/>
</dbReference>
<evidence type="ECO:0000313" key="1">
    <source>
        <dbReference type="EMBL" id="CAL2108258.1"/>
    </source>
</evidence>
<gene>
    <name evidence="1" type="ORF">T190115A13A_70031</name>
</gene>
<dbReference type="Proteomes" id="UP001497602">
    <property type="component" value="Unassembled WGS sequence"/>
</dbReference>
<dbReference type="EMBL" id="CAXJRC010000044">
    <property type="protein sequence ID" value="CAL2108258.1"/>
    <property type="molecule type" value="Genomic_DNA"/>
</dbReference>
<proteinExistence type="predicted"/>
<dbReference type="InterPro" id="IPR008969">
    <property type="entry name" value="CarboxyPept-like_regulatory"/>
</dbReference>
<comment type="caution">
    <text evidence="1">The sequence shown here is derived from an EMBL/GenBank/DDBJ whole genome shotgun (WGS) entry which is preliminary data.</text>
</comment>
<sequence>MKNKFNLSIQNPCTENYNNFSPTETGGFCSSCQKEVIDFTDMTSKEIIKYFKNNNAQKTCGRFHNYQLTTYNETKENHKTQSFLSGIGLAFISLFMPNQTNAQNCKPSVEKLASTSKNSRIKILQQENIIKGYVYDNSGSLPGVSVILENTTIGTETDFDGHFEFPQPLQNGDVLVFSFIGMKSEKITISNVNQTLSILMKEDEVLLGELVFVGEVAVKKLFTSKKKK</sequence>
<name>A0ABP1FI40_9FLAO</name>
<dbReference type="SUPFAM" id="SSF49464">
    <property type="entry name" value="Carboxypeptidase regulatory domain-like"/>
    <property type="match status" value="1"/>
</dbReference>
<dbReference type="RefSeq" id="WP_348739849.1">
    <property type="nucleotide sequence ID" value="NZ_CAXJRC010000044.1"/>
</dbReference>
<accession>A0ABP1FI40</accession>